<dbReference type="RefSeq" id="WP_032054114.1">
    <property type="nucleotide sequence ID" value="NZ_CP021428.1"/>
</dbReference>
<evidence type="ECO:0000256" key="1">
    <source>
        <dbReference type="SAM" id="Phobius"/>
    </source>
</evidence>
<name>A0AAE9MAW8_ACIPI</name>
<dbReference type="Proteomes" id="UP001055514">
    <property type="component" value="Chromosome"/>
</dbReference>
<proteinExistence type="predicted"/>
<feature type="transmembrane region" description="Helical" evidence="1">
    <location>
        <begin position="12"/>
        <end position="32"/>
    </location>
</feature>
<feature type="transmembrane region" description="Helical" evidence="1">
    <location>
        <begin position="52"/>
        <end position="69"/>
    </location>
</feature>
<keyword evidence="1" id="KW-1133">Transmembrane helix</keyword>
<dbReference type="EMBL" id="CP095407">
    <property type="protein sequence ID" value="USU96153.1"/>
    <property type="molecule type" value="Genomic_DNA"/>
</dbReference>
<protein>
    <submittedName>
        <fullName evidence="2">Uncharacterized protein</fullName>
    </submittedName>
</protein>
<keyword evidence="1" id="KW-0472">Membrane</keyword>
<gene>
    <name evidence="2" type="ORF">MWH18_07855</name>
</gene>
<evidence type="ECO:0000313" key="2">
    <source>
        <dbReference type="EMBL" id="USU96153.1"/>
    </source>
</evidence>
<organism evidence="2 3">
    <name type="scientific">Acinetobacter pittii</name>
    <name type="common">Acinetobacter genomosp. 3</name>
    <dbReference type="NCBI Taxonomy" id="48296"/>
    <lineage>
        <taxon>Bacteria</taxon>
        <taxon>Pseudomonadati</taxon>
        <taxon>Pseudomonadota</taxon>
        <taxon>Gammaproteobacteria</taxon>
        <taxon>Moraxellales</taxon>
        <taxon>Moraxellaceae</taxon>
        <taxon>Acinetobacter</taxon>
        <taxon>Acinetobacter calcoaceticus/baumannii complex</taxon>
    </lineage>
</organism>
<dbReference type="AlphaFoldDB" id="A0AAE9MAW8"/>
<keyword evidence="1" id="KW-0812">Transmembrane</keyword>
<evidence type="ECO:0000313" key="3">
    <source>
        <dbReference type="Proteomes" id="UP001055514"/>
    </source>
</evidence>
<accession>A0AAE9MAW8</accession>
<sequence>MQNQSPLKRPFFKTWIFWAIFIYLLIIFFYTVNFYLSDGENKPLPSNEFGDFLAGVFAPLAFFFILLGYKQQSVEIQNNTQERLEQKRQSLLLSQPFFHFKSFSGFIINSDDSFFFNLSLSLSNSRAICRQLFLLLSFEDSLVGQIPAGDTSFGFINNNFEDQRDFYLITESTHLNFENEYAVVYLLINYTDLNDLTQMQSLKLLFKNDKDGSYSFSHYIVDKNSYQH</sequence>
<reference evidence="2" key="1">
    <citation type="submission" date="2022-04" db="EMBL/GenBank/DDBJ databases">
        <title>Emergence of ST220 Acinetobacter pittii strain in bloodstream infection, which co-producing chromosomal NDM-1 and OXA-820 carbapenemases.</title>
        <authorList>
            <person name="Tian C."/>
            <person name="Xing M."/>
            <person name="Fu L."/>
            <person name="Xia D."/>
        </authorList>
    </citation>
    <scope>NUCLEOTIDE SEQUENCE</scope>
    <source>
        <strain evidence="2">TCM</strain>
    </source>
</reference>